<comment type="caution">
    <text evidence="2">The sequence shown here is derived from an EMBL/GenBank/DDBJ whole genome shotgun (WGS) entry which is preliminary data.</text>
</comment>
<name>A0ABP6EHJ1_9ACTN</name>
<gene>
    <name evidence="2" type="ORF">GCM10010307_87590</name>
</gene>
<accession>A0ABP6EHJ1</accession>
<dbReference type="Proteomes" id="UP001500151">
    <property type="component" value="Unassembled WGS sequence"/>
</dbReference>
<evidence type="ECO:0000313" key="2">
    <source>
        <dbReference type="EMBL" id="GAA2665202.1"/>
    </source>
</evidence>
<feature type="compositionally biased region" description="Basic and acidic residues" evidence="1">
    <location>
        <begin position="78"/>
        <end position="93"/>
    </location>
</feature>
<feature type="region of interest" description="Disordered" evidence="1">
    <location>
        <begin position="61"/>
        <end position="95"/>
    </location>
</feature>
<proteinExistence type="predicted"/>
<sequence length="135" mass="14543">MGQSAWESVIDRLVKHTPSPPPDVAGAARRPLLRIRLPRIATSRTAASTVVLPQADAVGDVQDLVGDDPQGPRRPPRDRRAERVLPVDPRPRIGDAGATQVALSADDVADLDATVARLGVHGDRYNDQHMRLVGK</sequence>
<reference evidence="3" key="1">
    <citation type="journal article" date="2019" name="Int. J. Syst. Evol. Microbiol.">
        <title>The Global Catalogue of Microorganisms (GCM) 10K type strain sequencing project: providing services to taxonomists for standard genome sequencing and annotation.</title>
        <authorList>
            <consortium name="The Broad Institute Genomics Platform"/>
            <consortium name="The Broad Institute Genome Sequencing Center for Infectious Disease"/>
            <person name="Wu L."/>
            <person name="Ma J."/>
        </authorList>
    </citation>
    <scope>NUCLEOTIDE SEQUENCE [LARGE SCALE GENOMIC DNA]</scope>
    <source>
        <strain evidence="3">JCM 4524</strain>
    </source>
</reference>
<dbReference type="EMBL" id="BAAASJ010000125">
    <property type="protein sequence ID" value="GAA2665202.1"/>
    <property type="molecule type" value="Genomic_DNA"/>
</dbReference>
<evidence type="ECO:0000256" key="1">
    <source>
        <dbReference type="SAM" id="MobiDB-lite"/>
    </source>
</evidence>
<evidence type="ECO:0000313" key="3">
    <source>
        <dbReference type="Proteomes" id="UP001500151"/>
    </source>
</evidence>
<organism evidence="2 3">
    <name type="scientific">Streptomyces vastus</name>
    <dbReference type="NCBI Taxonomy" id="285451"/>
    <lineage>
        <taxon>Bacteria</taxon>
        <taxon>Bacillati</taxon>
        <taxon>Actinomycetota</taxon>
        <taxon>Actinomycetes</taxon>
        <taxon>Kitasatosporales</taxon>
        <taxon>Streptomycetaceae</taxon>
        <taxon>Streptomyces</taxon>
    </lineage>
</organism>
<keyword evidence="3" id="KW-1185">Reference proteome</keyword>
<protein>
    <submittedName>
        <fullName evidence="2">Uncharacterized protein</fullName>
    </submittedName>
</protein>
<dbReference type="RefSeq" id="WP_344397653.1">
    <property type="nucleotide sequence ID" value="NZ_BAAASJ010000125.1"/>
</dbReference>